<dbReference type="Pfam" id="PF05569">
    <property type="entry name" value="Peptidase_M56"/>
    <property type="match status" value="1"/>
</dbReference>
<evidence type="ECO:0000313" key="7">
    <source>
        <dbReference type="EMBL" id="RUO53621.1"/>
    </source>
</evidence>
<gene>
    <name evidence="7" type="ORF">CWI70_10585</name>
</gene>
<dbReference type="Proteomes" id="UP000287649">
    <property type="component" value="Unassembled WGS sequence"/>
</dbReference>
<dbReference type="PROSITE" id="PS52015">
    <property type="entry name" value="TONB_CTD"/>
    <property type="match status" value="1"/>
</dbReference>
<evidence type="ECO:0000259" key="6">
    <source>
        <dbReference type="PROSITE" id="PS52015"/>
    </source>
</evidence>
<dbReference type="InterPro" id="IPR003538">
    <property type="entry name" value="TonB"/>
</dbReference>
<dbReference type="EMBL" id="PIPX01000002">
    <property type="protein sequence ID" value="RUO53621.1"/>
    <property type="molecule type" value="Genomic_DNA"/>
</dbReference>
<dbReference type="OrthoDB" id="1628901at2"/>
<comment type="function">
    <text evidence="5">Interacts with outer membrane receptor proteins that carry out high-affinity binding and energy dependent uptake into the periplasmic space of specific substrates. It could act to transduce energy from the cytoplasmic membrane to specific energy-requiring processes in the outer membrane, resulting in the release into the periplasm of ligands bound by these outer membrane proteins.</text>
</comment>
<evidence type="ECO:0000256" key="2">
    <source>
        <dbReference type="ARBA" id="ARBA00022692"/>
    </source>
</evidence>
<keyword evidence="8" id="KW-1185">Reference proteome</keyword>
<protein>
    <recommendedName>
        <fullName evidence="5">Protein TonB</fullName>
    </recommendedName>
</protein>
<dbReference type="PANTHER" id="PTHR34978">
    <property type="entry name" value="POSSIBLE SENSOR-TRANSDUCER PROTEIN BLAR"/>
    <property type="match status" value="1"/>
</dbReference>
<dbReference type="AlphaFoldDB" id="A0A432XYG5"/>
<dbReference type="InterPro" id="IPR052173">
    <property type="entry name" value="Beta-lactam_resp_regulator"/>
</dbReference>
<dbReference type="GO" id="GO:0015891">
    <property type="term" value="P:siderophore transport"/>
    <property type="evidence" value="ECO:0007669"/>
    <property type="project" value="InterPro"/>
</dbReference>
<dbReference type="PANTHER" id="PTHR34978:SF3">
    <property type="entry name" value="SLR0241 PROTEIN"/>
    <property type="match status" value="1"/>
</dbReference>
<dbReference type="InterPro" id="IPR006260">
    <property type="entry name" value="TonB/TolA_C"/>
</dbReference>
<keyword evidence="5" id="KW-0735">Signal-anchor</keyword>
<keyword evidence="3 5" id="KW-1133">Transmembrane helix</keyword>
<dbReference type="InterPro" id="IPR008756">
    <property type="entry name" value="Peptidase_M56"/>
</dbReference>
<comment type="similarity">
    <text evidence="5">Belongs to the TonB family.</text>
</comment>
<keyword evidence="5" id="KW-0997">Cell inner membrane</keyword>
<keyword evidence="5" id="KW-1003">Cell membrane</keyword>
<reference evidence="8" key="1">
    <citation type="journal article" date="2018" name="Front. Microbiol.">
        <title>Genome-Based Analysis Reveals the Taxonomy and Diversity of the Family Idiomarinaceae.</title>
        <authorList>
            <person name="Liu Y."/>
            <person name="Lai Q."/>
            <person name="Shao Z."/>
        </authorList>
    </citation>
    <scope>NUCLEOTIDE SEQUENCE [LARGE SCALE GENOMIC DNA]</scope>
    <source>
        <strain evidence="8">PO-M2</strain>
    </source>
</reference>
<evidence type="ECO:0000256" key="1">
    <source>
        <dbReference type="ARBA" id="ARBA00004167"/>
    </source>
</evidence>
<sequence length="378" mass="42220">MIEWLSEASLVLVVVGALRLVGHRWLLQKLGAVSLYSLWAVVPILLLAVLLPQSWWPFADAISSLRFVIDPSQQFENLTVPAPTNVLSIIWSAGFVLALSAFLLRWPRVNQYWRCGNLRIVRIASGGGPAIAGVLRPTLFLPADFSQRFDAQQRRLILKHEQHHWRRGDTVANIVAFILCMIFWFHPVAWLCYRRFRCDQELACDAVILAQVSPPQRVRYGHTLLQVAATTSTRVQLDPYLYHYGAKQAMKERIQQLTSTQPLRYWPLLSALALGLALLSVWQASALAEVKSDAQATPIIRVSPSYPMEAAEQGIEGQVTLRFTITDDGKVADIEVVDATPAGTFDAAAVAALQKWRYDPRFAGSGHEVALAFQLAKD</sequence>
<evidence type="ECO:0000256" key="3">
    <source>
        <dbReference type="ARBA" id="ARBA00022989"/>
    </source>
</evidence>
<name>A0A432XYG5_9GAMM</name>
<dbReference type="PRINTS" id="PR01374">
    <property type="entry name" value="TONBPROTEIN"/>
</dbReference>
<evidence type="ECO:0000256" key="5">
    <source>
        <dbReference type="RuleBase" id="RU362123"/>
    </source>
</evidence>
<comment type="caution">
    <text evidence="7">The sequence shown here is derived from an EMBL/GenBank/DDBJ whole genome shotgun (WGS) entry which is preliminary data.</text>
</comment>
<dbReference type="GO" id="GO:0031992">
    <property type="term" value="F:energy transducer activity"/>
    <property type="evidence" value="ECO:0007669"/>
    <property type="project" value="InterPro"/>
</dbReference>
<feature type="transmembrane region" description="Helical" evidence="5">
    <location>
        <begin position="171"/>
        <end position="193"/>
    </location>
</feature>
<keyword evidence="4 5" id="KW-0472">Membrane</keyword>
<dbReference type="SUPFAM" id="SSF74653">
    <property type="entry name" value="TolA/TonB C-terminal domain"/>
    <property type="match status" value="1"/>
</dbReference>
<feature type="transmembrane region" description="Helical" evidence="5">
    <location>
        <begin position="86"/>
        <end position="104"/>
    </location>
</feature>
<feature type="domain" description="TonB C-terminal" evidence="6">
    <location>
        <begin position="291"/>
        <end position="378"/>
    </location>
</feature>
<dbReference type="GO" id="GO:0015031">
    <property type="term" value="P:protein transport"/>
    <property type="evidence" value="ECO:0007669"/>
    <property type="project" value="UniProtKB-UniRule"/>
</dbReference>
<dbReference type="CDD" id="cd07341">
    <property type="entry name" value="M56_BlaR1_MecR1_like"/>
    <property type="match status" value="1"/>
</dbReference>
<keyword evidence="2 5" id="KW-0812">Transmembrane</keyword>
<dbReference type="Gene3D" id="3.30.2420.10">
    <property type="entry name" value="TonB"/>
    <property type="match status" value="1"/>
</dbReference>
<evidence type="ECO:0000256" key="4">
    <source>
        <dbReference type="ARBA" id="ARBA00023136"/>
    </source>
</evidence>
<dbReference type="Pfam" id="PF03544">
    <property type="entry name" value="TonB_C"/>
    <property type="match status" value="1"/>
</dbReference>
<keyword evidence="5" id="KW-0813">Transport</keyword>
<dbReference type="GO" id="GO:0055085">
    <property type="term" value="P:transmembrane transport"/>
    <property type="evidence" value="ECO:0007669"/>
    <property type="project" value="InterPro"/>
</dbReference>
<dbReference type="GO" id="GO:0005886">
    <property type="term" value="C:plasma membrane"/>
    <property type="evidence" value="ECO:0007669"/>
    <property type="project" value="UniProtKB-SubCell"/>
</dbReference>
<dbReference type="InterPro" id="IPR037682">
    <property type="entry name" value="TonB_C"/>
</dbReference>
<feature type="transmembrane region" description="Helical" evidence="5">
    <location>
        <begin position="34"/>
        <end position="56"/>
    </location>
</feature>
<evidence type="ECO:0000313" key="8">
    <source>
        <dbReference type="Proteomes" id="UP000287649"/>
    </source>
</evidence>
<dbReference type="NCBIfam" id="TIGR01352">
    <property type="entry name" value="tonB_Cterm"/>
    <property type="match status" value="1"/>
</dbReference>
<dbReference type="RefSeq" id="WP_126773529.1">
    <property type="nucleotide sequence ID" value="NZ_PIPX01000002.1"/>
</dbReference>
<dbReference type="GO" id="GO:0030288">
    <property type="term" value="C:outer membrane-bounded periplasmic space"/>
    <property type="evidence" value="ECO:0007669"/>
    <property type="project" value="InterPro"/>
</dbReference>
<comment type="subcellular location">
    <subcellularLocation>
        <location evidence="5">Cell inner membrane</location>
        <topology evidence="5">Single-pass membrane protein</topology>
        <orientation evidence="5">Periplasmic side</orientation>
    </subcellularLocation>
    <subcellularLocation>
        <location evidence="1">Membrane</location>
        <topology evidence="1">Single-pass membrane protein</topology>
    </subcellularLocation>
</comment>
<organism evidence="7 8">
    <name type="scientific">Pseudidiomarina homiensis</name>
    <dbReference type="NCBI Taxonomy" id="364198"/>
    <lineage>
        <taxon>Bacteria</taxon>
        <taxon>Pseudomonadati</taxon>
        <taxon>Pseudomonadota</taxon>
        <taxon>Gammaproteobacteria</taxon>
        <taxon>Alteromonadales</taxon>
        <taxon>Idiomarinaceae</taxon>
        <taxon>Pseudidiomarina</taxon>
    </lineage>
</organism>
<feature type="transmembrane region" description="Helical" evidence="5">
    <location>
        <begin position="6"/>
        <end position="22"/>
    </location>
</feature>
<accession>A0A432XYG5</accession>
<comment type="caution">
    <text evidence="5">Lacks conserved residue(s) required for the propagation of feature annotation.</text>
</comment>
<keyword evidence="5" id="KW-0653">Protein transport</keyword>
<feature type="transmembrane region" description="Helical" evidence="5">
    <location>
        <begin position="116"/>
        <end position="135"/>
    </location>
</feature>
<proteinExistence type="inferred from homology"/>